<keyword evidence="1" id="KW-0812">Transmembrane</keyword>
<feature type="transmembrane region" description="Helical" evidence="1">
    <location>
        <begin position="86"/>
        <end position="106"/>
    </location>
</feature>
<dbReference type="Pfam" id="PF18943">
    <property type="entry name" value="DUF5690"/>
    <property type="match status" value="1"/>
</dbReference>
<feature type="transmembrane region" description="Helical" evidence="1">
    <location>
        <begin position="317"/>
        <end position="337"/>
    </location>
</feature>
<reference evidence="2" key="1">
    <citation type="submission" date="2023-03" db="EMBL/GenBank/DDBJ databases">
        <authorList>
            <person name="Cleenwerck I."/>
        </authorList>
    </citation>
    <scope>NUCLEOTIDE SEQUENCE</scope>
    <source>
        <strain evidence="2">LMG 32879</strain>
    </source>
</reference>
<feature type="transmembrane region" description="Helical" evidence="1">
    <location>
        <begin position="291"/>
        <end position="311"/>
    </location>
</feature>
<gene>
    <name evidence="2" type="ORF">LMG32879_002749</name>
</gene>
<name>A0AA35XZ14_9PROT</name>
<feature type="transmembrane region" description="Helical" evidence="1">
    <location>
        <begin position="391"/>
        <end position="415"/>
    </location>
</feature>
<feature type="transmembrane region" description="Helical" evidence="1">
    <location>
        <begin position="12"/>
        <end position="34"/>
    </location>
</feature>
<feature type="transmembrane region" description="Helical" evidence="1">
    <location>
        <begin position="172"/>
        <end position="193"/>
    </location>
</feature>
<dbReference type="AlphaFoldDB" id="A0AA35XZ14"/>
<feature type="transmembrane region" description="Helical" evidence="1">
    <location>
        <begin position="140"/>
        <end position="160"/>
    </location>
</feature>
<evidence type="ECO:0000313" key="3">
    <source>
        <dbReference type="Proteomes" id="UP001176960"/>
    </source>
</evidence>
<dbReference type="InterPro" id="IPR043745">
    <property type="entry name" value="DUF5690"/>
</dbReference>
<feature type="transmembrane region" description="Helical" evidence="1">
    <location>
        <begin position="358"/>
        <end position="379"/>
    </location>
</feature>
<organism evidence="2 3">
    <name type="scientific">Brytella acorum</name>
    <dbReference type="NCBI Taxonomy" id="2959299"/>
    <lineage>
        <taxon>Bacteria</taxon>
        <taxon>Pseudomonadati</taxon>
        <taxon>Pseudomonadota</taxon>
        <taxon>Alphaproteobacteria</taxon>
        <taxon>Acetobacterales</taxon>
        <taxon>Acetobacteraceae</taxon>
        <taxon>Brytella</taxon>
    </lineage>
</organism>
<keyword evidence="1" id="KW-0472">Membrane</keyword>
<feature type="transmembrane region" description="Helical" evidence="1">
    <location>
        <begin position="224"/>
        <end position="242"/>
    </location>
</feature>
<dbReference type="RefSeq" id="WP_289843781.1">
    <property type="nucleotide sequence ID" value="NZ_CATKSH010000026.1"/>
</dbReference>
<keyword evidence="3" id="KW-1185">Reference proteome</keyword>
<accession>A0AA35XZ14</accession>
<dbReference type="SUPFAM" id="SSF103473">
    <property type="entry name" value="MFS general substrate transporter"/>
    <property type="match status" value="1"/>
</dbReference>
<feature type="transmembrane region" description="Helical" evidence="1">
    <location>
        <begin position="112"/>
        <end position="133"/>
    </location>
</feature>
<feature type="transmembrane region" description="Helical" evidence="1">
    <location>
        <begin position="262"/>
        <end position="284"/>
    </location>
</feature>
<protein>
    <submittedName>
        <fullName evidence="2">DUF5690 family protein</fullName>
    </submittedName>
</protein>
<comment type="caution">
    <text evidence="2">The sequence shown here is derived from an EMBL/GenBank/DDBJ whole genome shotgun (WGS) entry which is preliminary data.</text>
</comment>
<sequence>MMKPNFISRLPRPAMTAIGGVAGFTAYFSMYAFRKPVAADTFAGVAPFLHGLDYKSAVIIMQIAGYALSKLIGIRVVAQFGRTGRGYAIIGLVSIAWAALILFAVAPAPWNAAFFLLNGLPLGMIWGLVFSYLEGRRESDILGAILCASFIFSSGVMKSVGEVMVRSGISIWWMPAAVGAVFFPLLLLSVWALESLPPPDAQDEKERMPRVPMFRAERMAMLRANWMMIFPLVAGYVMLTAIRDFRDNFAPELWQAAGYRDIAALFTESEVPVAIGVLVVLAALNRVRANLVALQAMQVLIILGALMLAGATASFQFGLISGLLWMMLSGMGLYLAYTPFNAMLFDRMIAAIGKPGNSGFLIYVSDAAGYCGSVGVIVLRNAYGTSGNWLSFYVAFAYATAAIVTGFGLLSLFVAHWRLKEGAPARVTRP</sequence>
<dbReference type="Proteomes" id="UP001176960">
    <property type="component" value="Unassembled WGS sequence"/>
</dbReference>
<dbReference type="InterPro" id="IPR036259">
    <property type="entry name" value="MFS_trans_sf"/>
</dbReference>
<keyword evidence="1" id="KW-1133">Transmembrane helix</keyword>
<proteinExistence type="predicted"/>
<evidence type="ECO:0000313" key="2">
    <source>
        <dbReference type="EMBL" id="CAI9121893.1"/>
    </source>
</evidence>
<feature type="transmembrane region" description="Helical" evidence="1">
    <location>
        <begin position="54"/>
        <end position="74"/>
    </location>
</feature>
<evidence type="ECO:0000256" key="1">
    <source>
        <dbReference type="SAM" id="Phobius"/>
    </source>
</evidence>
<dbReference type="EMBL" id="CATKSH010000026">
    <property type="protein sequence ID" value="CAI9121893.1"/>
    <property type="molecule type" value="Genomic_DNA"/>
</dbReference>